<evidence type="ECO:0000256" key="5">
    <source>
        <dbReference type="ARBA" id="ARBA00022679"/>
    </source>
</evidence>
<dbReference type="InterPro" id="IPR007012">
    <property type="entry name" value="PolA_pol_cen_dom"/>
</dbReference>
<organism evidence="13 14">
    <name type="scientific">Heterodera schachtii</name>
    <name type="common">Sugarbeet cyst nematode worm</name>
    <name type="synonym">Tylenchus schachtii</name>
    <dbReference type="NCBI Taxonomy" id="97005"/>
    <lineage>
        <taxon>Eukaryota</taxon>
        <taxon>Metazoa</taxon>
        <taxon>Ecdysozoa</taxon>
        <taxon>Nematoda</taxon>
        <taxon>Chromadorea</taxon>
        <taxon>Rhabditida</taxon>
        <taxon>Tylenchina</taxon>
        <taxon>Tylenchomorpha</taxon>
        <taxon>Tylenchoidea</taxon>
        <taxon>Heteroderidae</taxon>
        <taxon>Heteroderinae</taxon>
        <taxon>Heterodera</taxon>
    </lineage>
</organism>
<feature type="compositionally biased region" description="Basic and acidic residues" evidence="10">
    <location>
        <begin position="1104"/>
        <end position="1156"/>
    </location>
</feature>
<comment type="similarity">
    <text evidence="2">Belongs to the poly(A) polymerase family.</text>
</comment>
<dbReference type="Gene3D" id="1.10.1410.10">
    <property type="match status" value="1"/>
</dbReference>
<sequence>MKQKYWQIGAKTEEITDGNGDDQSDNFISQLSAMLSKVKMAKMGQKGGLFGTDFENQSEEKEKPTKSHEKGRNTNFDRDLAEWHQQNLKKMLAQSTRPIGKGKLSEYFDPQKAKWENELTFRLRQFATLGDEKHADKRMKLALARMLEIVGGVPFLFGTLSMIYFEFTSQLDALNWLLRSYFDFLFAASQLATRKALLSIDLLFFLKSIDRLIRQKGAGREFGWNSFRMELAQFFDHIQLIGRESDILSIELECIVKLLLLHRLEKELEGMPKVREGWTVAAFLNVPDQNEGQQTLDTKIEQMRHRLEGENAEQFEKFVDTKKELRIGLKRLSGVQLVRRLLALFGHSQMSKIGKLIRKSRNLEAIPEWYLDTKHFKVDVCPNFENGKIVDTYRDTDGIELVKMYEGFLKDSKLFLSIHAKGATKESLFGEETVEIKNENLKIVKKAALWLIDNFVDEFLAYLDNFFEFGGNQKEKDRILNEIWQKWVETNAKMQTLKEQRQLFCHIYVFSMFFLSTIWQRLGEKERKKMAKVMAEKRWDQITIFALRLYDKSSLQFGRSSAAFATCDYSQWDELLHHRNAQLVHSLTLFRLIKRFKGFAHFLCQMIEKDTVETKDRLLLLFRSVAEFDWLEKQFPMILRIEELNFRCRLYFYEQMFKFKSSSDLHRYSEFRMAFSVLFKQLSVRLTAKSSKLAHPMLTEVMFVVHEDIFREIGTCVGICRLMLLLKGIECRQNEVENDRENRQFEISTEQLEQCVKSGAKLEQFGTFWETIRKNHIEFLMGSKGNAFPLLIAASSVVDTAMGAKARIGKIVGDKAYKAFWDKGLSAFVETQTFDKEVVLIDHYLIALLIGETEISRMTNKLAADLSVFVHWSDSEPKGAKMDKFWQKKRTIEMHRMYDGLFDVELEVEMTKIALAFEETIKGMKGFLAANRNAGIEKKLAEEWDKMAKKADKETKRRADEMPKRTNWNNLMDTTPKWMKELHAAKFKKYADKRLGRETENAFFVHPGEILINGLKKGLESCYIEVKRRLGWFMEEEQMKELLEKLGIPFEREQIEEKRERIGSDDGEEKRKKSNRVKKMKRKKNKEKEMKGMDGKEEEDEEKGEEKSKREEEEEGKKEKEEGERKNGGLREKEERRKENMGEKEEKDGGKGKDEREENGEEGTEEKVEAMRRKAEDGENGKKHSDIPVAKCQFFGMNGKIQKANERVKKEKNDQRKGGRPKNAKSEKKSETHQTEEGKASNEEEKEAKSIDLLIEDITTDEFLLEKHSKNMNANNDQSFDSELLANLSVYAHEIKQQMETYKQLSNYGTEFRNWAKNVTNEWQNKMNEKVPKERNERIELMNELCRILHRIANFGEKFYDQNCDNWTEQRQIICSKVKGQLHKRHLARQITENGQLEKEWGELTKEGQIKAIDTLWGEKNGNRKAKGNRRKEFVAYLEQWRKMRDQMELDENLREYFAEKGYLEQKQRENGKWTNQVEYLQEIEFEKCQQKGAKTEEQMLDEILHDYGILEINEKRNDEIKTKIEKMRRIVKEWSDGLGVLLIGGSFLLGVHTAGSDIDTVCVVPGQIPAEQFFGTRNCTTRERGNCDDKSLLCALCTHLNVQSLQRIPFARVPLLKVTLSCGLKIDVLFASIPGLKSVKIDERNSAQIANLIEKLVAQLKKENSNDQKDKEKEKQTERMVRSLAGYQSNLKLLEVNQKNMDTFRKFVLILKLWAKNNYIYGNLLGFFGGVSFAVLATKIILLYPGASVPFLLKRFFLTFSLWEWPLPVQIVEISPDSLSWSPEGELELREAQFGLGFYAKMTMAIIAPGKPEQNTTFNVNMLTANIIGKTMREASNRLHFVRHKSQKEKWREVLGQRKFSQMYSHFFVVICVGSDNELNDEFCGFVATRIRPLLLTSGQCAHSETNVCHATQMDQCLGEIAWVVGVNLKKDLPGHEKGKATHSDQLGINGQIDFGERILDIYKKTILGKTTTNRNSERIRKFLTQNSERDPKDFVHLESKFVDRKEIAKSWRI</sequence>
<dbReference type="InterPro" id="IPR043519">
    <property type="entry name" value="NT_sf"/>
</dbReference>
<evidence type="ECO:0000313" key="13">
    <source>
        <dbReference type="EMBL" id="KAL3074186.1"/>
    </source>
</evidence>
<comment type="catalytic activity">
    <reaction evidence="9">
        <text>RNA(n) + ATP = RNA(n)-3'-adenine ribonucleotide + diphosphate</text>
        <dbReference type="Rhea" id="RHEA:11332"/>
        <dbReference type="Rhea" id="RHEA-COMP:14527"/>
        <dbReference type="Rhea" id="RHEA-COMP:17347"/>
        <dbReference type="ChEBI" id="CHEBI:30616"/>
        <dbReference type="ChEBI" id="CHEBI:33019"/>
        <dbReference type="ChEBI" id="CHEBI:140395"/>
        <dbReference type="ChEBI" id="CHEBI:173115"/>
        <dbReference type="EC" id="2.7.7.19"/>
    </reaction>
</comment>
<name>A0ABD2I9Q5_HETSC</name>
<feature type="domain" description="Poly(A) polymerase central" evidence="12">
    <location>
        <begin position="1704"/>
        <end position="1855"/>
    </location>
</feature>
<evidence type="ECO:0000256" key="8">
    <source>
        <dbReference type="ARBA" id="ARBA00023242"/>
    </source>
</evidence>
<evidence type="ECO:0000256" key="2">
    <source>
        <dbReference type="ARBA" id="ARBA00010912"/>
    </source>
</evidence>
<feature type="compositionally biased region" description="Basic and acidic residues" evidence="10">
    <location>
        <begin position="58"/>
        <end position="74"/>
    </location>
</feature>
<keyword evidence="11" id="KW-1133">Transmembrane helix</keyword>
<feature type="compositionally biased region" description="Basic and acidic residues" evidence="10">
    <location>
        <begin position="1057"/>
        <end position="1071"/>
    </location>
</feature>
<keyword evidence="8" id="KW-0539">Nucleus</keyword>
<feature type="compositionally biased region" description="Basic and acidic residues" evidence="10">
    <location>
        <begin position="1165"/>
        <end position="1186"/>
    </location>
</feature>
<reference evidence="13 14" key="1">
    <citation type="submission" date="2024-10" db="EMBL/GenBank/DDBJ databases">
        <authorList>
            <person name="Kim D."/>
        </authorList>
    </citation>
    <scope>NUCLEOTIDE SEQUENCE [LARGE SCALE GENOMIC DNA]</scope>
    <source>
        <strain evidence="13">Taebaek</strain>
    </source>
</reference>
<protein>
    <recommendedName>
        <fullName evidence="3">polynucleotide adenylyltransferase</fullName>
        <ecNumber evidence="3">2.7.7.19</ecNumber>
    </recommendedName>
</protein>
<evidence type="ECO:0000259" key="12">
    <source>
        <dbReference type="Pfam" id="PF04928"/>
    </source>
</evidence>
<keyword evidence="5" id="KW-0808">Transferase</keyword>
<dbReference type="Gene3D" id="3.30.460.10">
    <property type="entry name" value="Beta Polymerase, domain 2"/>
    <property type="match status" value="1"/>
</dbReference>
<keyword evidence="4" id="KW-0507">mRNA processing</keyword>
<dbReference type="GO" id="GO:0005524">
    <property type="term" value="F:ATP binding"/>
    <property type="evidence" value="ECO:0007669"/>
    <property type="project" value="UniProtKB-KW"/>
</dbReference>
<dbReference type="PANTHER" id="PTHR10682:SF10">
    <property type="entry name" value="POLYNUCLEOTIDE ADENYLYLTRANSFERASE"/>
    <property type="match status" value="1"/>
</dbReference>
<dbReference type="Proteomes" id="UP001620645">
    <property type="component" value="Unassembled WGS sequence"/>
</dbReference>
<feature type="compositionally biased region" description="Basic residues" evidence="10">
    <location>
        <begin position="1072"/>
        <end position="1085"/>
    </location>
</feature>
<evidence type="ECO:0000256" key="10">
    <source>
        <dbReference type="SAM" id="MobiDB-lite"/>
    </source>
</evidence>
<dbReference type="GO" id="GO:0005634">
    <property type="term" value="C:nucleus"/>
    <property type="evidence" value="ECO:0007669"/>
    <property type="project" value="UniProtKB-SubCell"/>
</dbReference>
<evidence type="ECO:0000256" key="7">
    <source>
        <dbReference type="ARBA" id="ARBA00022840"/>
    </source>
</evidence>
<dbReference type="GO" id="GO:1990817">
    <property type="term" value="F:poly(A) RNA polymerase activity"/>
    <property type="evidence" value="ECO:0007669"/>
    <property type="project" value="UniProtKB-EC"/>
</dbReference>
<feature type="compositionally biased region" description="Basic and acidic residues" evidence="10">
    <location>
        <begin position="1224"/>
        <end position="1248"/>
    </location>
</feature>
<dbReference type="GO" id="GO:0006397">
    <property type="term" value="P:mRNA processing"/>
    <property type="evidence" value="ECO:0007669"/>
    <property type="project" value="UniProtKB-KW"/>
</dbReference>
<evidence type="ECO:0000256" key="1">
    <source>
        <dbReference type="ARBA" id="ARBA00004123"/>
    </source>
</evidence>
<evidence type="ECO:0000256" key="6">
    <source>
        <dbReference type="ARBA" id="ARBA00022741"/>
    </source>
</evidence>
<dbReference type="CDD" id="cd05402">
    <property type="entry name" value="NT_PAP_TUTase"/>
    <property type="match status" value="1"/>
</dbReference>
<keyword evidence="11" id="KW-0472">Membrane</keyword>
<feature type="compositionally biased region" description="Basic and acidic residues" evidence="10">
    <location>
        <begin position="1203"/>
        <end position="1217"/>
    </location>
</feature>
<keyword evidence="11" id="KW-0812">Transmembrane</keyword>
<keyword evidence="7" id="KW-0067">ATP-binding</keyword>
<comment type="caution">
    <text evidence="13">The sequence shown here is derived from an EMBL/GenBank/DDBJ whole genome shotgun (WGS) entry which is preliminary data.</text>
</comment>
<gene>
    <name evidence="13" type="ORF">niasHS_015016</name>
</gene>
<evidence type="ECO:0000256" key="11">
    <source>
        <dbReference type="SAM" id="Phobius"/>
    </source>
</evidence>
<keyword evidence="6" id="KW-0547">Nucleotide-binding</keyword>
<comment type="subcellular location">
    <subcellularLocation>
        <location evidence="1">Nucleus</location>
    </subcellularLocation>
</comment>
<feature type="transmembrane region" description="Helical" evidence="11">
    <location>
        <begin position="503"/>
        <end position="522"/>
    </location>
</feature>
<dbReference type="EC" id="2.7.7.19" evidence="3"/>
<dbReference type="EMBL" id="JBICCN010000357">
    <property type="protein sequence ID" value="KAL3074186.1"/>
    <property type="molecule type" value="Genomic_DNA"/>
</dbReference>
<evidence type="ECO:0000256" key="3">
    <source>
        <dbReference type="ARBA" id="ARBA00012388"/>
    </source>
</evidence>
<dbReference type="SUPFAM" id="SSF81631">
    <property type="entry name" value="PAP/OAS1 substrate-binding domain"/>
    <property type="match status" value="1"/>
</dbReference>
<feature type="region of interest" description="Disordered" evidence="10">
    <location>
        <begin position="49"/>
        <end position="74"/>
    </location>
</feature>
<dbReference type="Pfam" id="PF04928">
    <property type="entry name" value="PAP_central"/>
    <property type="match status" value="1"/>
</dbReference>
<feature type="region of interest" description="Disordered" evidence="10">
    <location>
        <begin position="1057"/>
        <end position="1248"/>
    </location>
</feature>
<evidence type="ECO:0000256" key="4">
    <source>
        <dbReference type="ARBA" id="ARBA00022664"/>
    </source>
</evidence>
<evidence type="ECO:0000256" key="9">
    <source>
        <dbReference type="ARBA" id="ARBA00048830"/>
    </source>
</evidence>
<evidence type="ECO:0000313" key="14">
    <source>
        <dbReference type="Proteomes" id="UP001620645"/>
    </source>
</evidence>
<feature type="compositionally biased region" description="Basic and acidic residues" evidence="10">
    <location>
        <begin position="1086"/>
        <end position="1095"/>
    </location>
</feature>
<dbReference type="PANTHER" id="PTHR10682">
    <property type="entry name" value="POLY A POLYMERASE"/>
    <property type="match status" value="1"/>
</dbReference>
<feature type="transmembrane region" description="Helical" evidence="11">
    <location>
        <begin position="142"/>
        <end position="164"/>
    </location>
</feature>
<dbReference type="SUPFAM" id="SSF81301">
    <property type="entry name" value="Nucleotidyltransferase"/>
    <property type="match status" value="1"/>
</dbReference>
<keyword evidence="14" id="KW-1185">Reference proteome</keyword>
<accession>A0ABD2I9Q5</accession>
<proteinExistence type="inferred from homology"/>
<feature type="transmembrane region" description="Helical" evidence="11">
    <location>
        <begin position="184"/>
        <end position="206"/>
    </location>
</feature>